<dbReference type="SFLD" id="SFLDG01067">
    <property type="entry name" value="SPASM/twitch_domain_containing"/>
    <property type="match status" value="1"/>
</dbReference>
<dbReference type="InterPro" id="IPR006638">
    <property type="entry name" value="Elp3/MiaA/NifB-like_rSAM"/>
</dbReference>
<evidence type="ECO:0000256" key="5">
    <source>
        <dbReference type="ARBA" id="ARBA00023014"/>
    </source>
</evidence>
<feature type="domain" description="Radical SAM core" evidence="6">
    <location>
        <begin position="20"/>
        <end position="229"/>
    </location>
</feature>
<dbReference type="InterPro" id="IPR050377">
    <property type="entry name" value="Radical_SAM_PqqE_MftC-like"/>
</dbReference>
<reference evidence="7 8" key="1">
    <citation type="submission" date="2017-01" db="EMBL/GenBank/DDBJ databases">
        <authorList>
            <person name="Mah S.A."/>
            <person name="Swanson W.J."/>
            <person name="Moy G.W."/>
            <person name="Vacquier V.D."/>
        </authorList>
    </citation>
    <scope>NUCLEOTIDE SEQUENCE [LARGE SCALE GENOMIC DNA]</scope>
    <source>
        <strain evidence="7 8">DSM 11589</strain>
    </source>
</reference>
<dbReference type="GO" id="GO:0003824">
    <property type="term" value="F:catalytic activity"/>
    <property type="evidence" value="ECO:0007669"/>
    <property type="project" value="InterPro"/>
</dbReference>
<dbReference type="GO" id="GO:0051536">
    <property type="term" value="F:iron-sulfur cluster binding"/>
    <property type="evidence" value="ECO:0007669"/>
    <property type="project" value="UniProtKB-KW"/>
</dbReference>
<dbReference type="InterPro" id="IPR023885">
    <property type="entry name" value="4Fe4S-binding_SPASM_dom"/>
</dbReference>
<dbReference type="NCBIfam" id="TIGR04085">
    <property type="entry name" value="rSAM_more_4Fe4S"/>
    <property type="match status" value="1"/>
</dbReference>
<dbReference type="AlphaFoldDB" id="A0A1N7MBK1"/>
<dbReference type="EMBL" id="FTOA01000004">
    <property type="protein sequence ID" value="SIS83361.1"/>
    <property type="molecule type" value="Genomic_DNA"/>
</dbReference>
<keyword evidence="4" id="KW-0408">Iron</keyword>
<proteinExistence type="predicted"/>
<dbReference type="SMART" id="SM00729">
    <property type="entry name" value="Elp3"/>
    <property type="match status" value="1"/>
</dbReference>
<keyword evidence="5" id="KW-0411">Iron-sulfur</keyword>
<dbReference type="GO" id="GO:0046872">
    <property type="term" value="F:metal ion binding"/>
    <property type="evidence" value="ECO:0007669"/>
    <property type="project" value="UniProtKB-KW"/>
</dbReference>
<dbReference type="Pfam" id="PF13186">
    <property type="entry name" value="SPASM"/>
    <property type="match status" value="1"/>
</dbReference>
<dbReference type="PROSITE" id="PS51918">
    <property type="entry name" value="RADICAL_SAM"/>
    <property type="match status" value="1"/>
</dbReference>
<evidence type="ECO:0000313" key="7">
    <source>
        <dbReference type="EMBL" id="SIS83361.1"/>
    </source>
</evidence>
<evidence type="ECO:0000256" key="4">
    <source>
        <dbReference type="ARBA" id="ARBA00023004"/>
    </source>
</evidence>
<evidence type="ECO:0000259" key="6">
    <source>
        <dbReference type="PROSITE" id="PS51918"/>
    </source>
</evidence>
<dbReference type="PANTHER" id="PTHR11228:SF7">
    <property type="entry name" value="PQQA PEPTIDE CYCLASE"/>
    <property type="match status" value="1"/>
</dbReference>
<comment type="cofactor">
    <cofactor evidence="1">
        <name>[4Fe-4S] cluster</name>
        <dbReference type="ChEBI" id="CHEBI:49883"/>
    </cofactor>
</comment>
<gene>
    <name evidence="7" type="ORF">SAMN05421779_1047</name>
</gene>
<evidence type="ECO:0000256" key="1">
    <source>
        <dbReference type="ARBA" id="ARBA00001966"/>
    </source>
</evidence>
<dbReference type="OrthoDB" id="9792276at2"/>
<protein>
    <submittedName>
        <fullName evidence="7">Y_X(10)_GDL-associated radical SAM protein</fullName>
    </submittedName>
</protein>
<accession>A0A1N7MBK1</accession>
<keyword evidence="2" id="KW-0949">S-adenosyl-L-methionine</keyword>
<sequence>MQDQPSTVPARYLRETDFRSYVPVHVVWEITLACDQKCLHCGSRAGHRRQDELSTDECLEVIRTLAGMGTREVTLIGGEAYMRKDWTTLIRAITDHGMICSIQSGGRTLTRERLQAAIDAGLRGIGVSLDGLAPLHDRLRNVPGSFELGSAALVRAKEAGLKISVNTQIGAETLADLPALMEHVLALGASHWQIQLTVAMGNAVDNPELLLQPWQLAEVMPVLADLYRKGLDQGLLMTVGNNIGYFGPYEALWRGFGDERIHWAGCGAGRTVMALEADGTVKGCPSLATQGFSGGSVRDHSLPELWQTSPEIHFGRLRSVADLWGFCRTCYYNDTCRAGCTWTAHSLFGKPGNNPYCHHRVLTLQQQGLRERIVKVKDAPPESFAIGQFDLLLERIDDGTVIHSVITSDEDLSLHLPGPHSAADGPGQTPQQLSLCRHCSHYIHPDEVACPFCGGDVASGEARHRQQQAHRQQVISALQAAMRQAGYQGDFS</sequence>
<organism evidence="7 8">
    <name type="scientific">Insolitispirillum peregrinum</name>
    <dbReference type="NCBI Taxonomy" id="80876"/>
    <lineage>
        <taxon>Bacteria</taxon>
        <taxon>Pseudomonadati</taxon>
        <taxon>Pseudomonadota</taxon>
        <taxon>Alphaproteobacteria</taxon>
        <taxon>Rhodospirillales</taxon>
        <taxon>Novispirillaceae</taxon>
        <taxon>Insolitispirillum</taxon>
    </lineage>
</organism>
<keyword evidence="8" id="KW-1185">Reference proteome</keyword>
<dbReference type="Pfam" id="PF04055">
    <property type="entry name" value="Radical_SAM"/>
    <property type="match status" value="1"/>
</dbReference>
<dbReference type="CDD" id="cd01335">
    <property type="entry name" value="Radical_SAM"/>
    <property type="match status" value="1"/>
</dbReference>
<evidence type="ECO:0000256" key="3">
    <source>
        <dbReference type="ARBA" id="ARBA00022723"/>
    </source>
</evidence>
<dbReference type="STRING" id="80876.SAMN05421779_1047"/>
<dbReference type="Gene3D" id="3.20.20.70">
    <property type="entry name" value="Aldolase class I"/>
    <property type="match status" value="1"/>
</dbReference>
<dbReference type="SFLD" id="SFLDG01386">
    <property type="entry name" value="main_SPASM_domain-containing"/>
    <property type="match status" value="1"/>
</dbReference>
<evidence type="ECO:0000313" key="8">
    <source>
        <dbReference type="Proteomes" id="UP000185678"/>
    </source>
</evidence>
<dbReference type="InterPro" id="IPR058240">
    <property type="entry name" value="rSAM_sf"/>
</dbReference>
<dbReference type="Proteomes" id="UP000185678">
    <property type="component" value="Unassembled WGS sequence"/>
</dbReference>
<dbReference type="SFLD" id="SFLDS00029">
    <property type="entry name" value="Radical_SAM"/>
    <property type="match status" value="1"/>
</dbReference>
<dbReference type="RefSeq" id="WP_076400480.1">
    <property type="nucleotide sequence ID" value="NZ_FTOA01000004.1"/>
</dbReference>
<evidence type="ECO:0000256" key="2">
    <source>
        <dbReference type="ARBA" id="ARBA00022691"/>
    </source>
</evidence>
<dbReference type="SUPFAM" id="SSF102114">
    <property type="entry name" value="Radical SAM enzymes"/>
    <property type="match status" value="1"/>
</dbReference>
<name>A0A1N7MBK1_9PROT</name>
<dbReference type="NCBIfam" id="TIGR03913">
    <property type="entry name" value="rad_SAM_trio"/>
    <property type="match status" value="1"/>
</dbReference>
<dbReference type="InterPro" id="IPR023820">
    <property type="entry name" value="rSAM_GDL-assoc"/>
</dbReference>
<keyword evidence="3" id="KW-0479">Metal-binding</keyword>
<dbReference type="PANTHER" id="PTHR11228">
    <property type="entry name" value="RADICAL SAM DOMAIN PROTEIN"/>
    <property type="match status" value="1"/>
</dbReference>
<dbReference type="InterPro" id="IPR013785">
    <property type="entry name" value="Aldolase_TIM"/>
</dbReference>
<dbReference type="InterPro" id="IPR007197">
    <property type="entry name" value="rSAM"/>
</dbReference>